<dbReference type="InterPro" id="IPR014748">
    <property type="entry name" value="Enoyl-CoA_hydra_C"/>
</dbReference>
<dbReference type="Proteomes" id="UP000183413">
    <property type="component" value="Unassembled WGS sequence"/>
</dbReference>
<name>A0A1I5NIG5_9ACTN</name>
<evidence type="ECO:0000313" key="2">
    <source>
        <dbReference type="EMBL" id="SFP21517.1"/>
    </source>
</evidence>
<organism evidence="2 3">
    <name type="scientific">Actinomadura madurae</name>
    <dbReference type="NCBI Taxonomy" id="1993"/>
    <lineage>
        <taxon>Bacteria</taxon>
        <taxon>Bacillati</taxon>
        <taxon>Actinomycetota</taxon>
        <taxon>Actinomycetes</taxon>
        <taxon>Streptosporangiales</taxon>
        <taxon>Thermomonosporaceae</taxon>
        <taxon>Actinomadura</taxon>
    </lineage>
</organism>
<dbReference type="STRING" id="1993.SAMN04489713_112170"/>
<dbReference type="InterPro" id="IPR001753">
    <property type="entry name" value="Enoyl-CoA_hydra/iso"/>
</dbReference>
<dbReference type="RefSeq" id="WP_075023068.1">
    <property type="nucleotide sequence ID" value="NZ_FOVH01000012.1"/>
</dbReference>
<dbReference type="EMBL" id="FOVH01000012">
    <property type="protein sequence ID" value="SFP21517.1"/>
    <property type="molecule type" value="Genomic_DNA"/>
</dbReference>
<reference evidence="2 3" key="1">
    <citation type="submission" date="2016-10" db="EMBL/GenBank/DDBJ databases">
        <authorList>
            <person name="de Groot N.N."/>
        </authorList>
    </citation>
    <scope>NUCLEOTIDE SEQUENCE [LARGE SCALE GENOMIC DNA]</scope>
    <source>
        <strain evidence="2 3">DSM 43067</strain>
    </source>
</reference>
<evidence type="ECO:0000256" key="1">
    <source>
        <dbReference type="ARBA" id="ARBA00005254"/>
    </source>
</evidence>
<dbReference type="AlphaFoldDB" id="A0A1I5NIG5"/>
<dbReference type="PANTHER" id="PTHR43459:SF1">
    <property type="entry name" value="EG:BACN32G11.4 PROTEIN"/>
    <property type="match status" value="1"/>
</dbReference>
<dbReference type="eggNOG" id="COG1024">
    <property type="taxonomic scope" value="Bacteria"/>
</dbReference>
<dbReference type="GO" id="GO:0003824">
    <property type="term" value="F:catalytic activity"/>
    <property type="evidence" value="ECO:0007669"/>
    <property type="project" value="UniProtKB-ARBA"/>
</dbReference>
<keyword evidence="3" id="KW-1185">Reference proteome</keyword>
<dbReference type="CDD" id="cd06558">
    <property type="entry name" value="crotonase-like"/>
    <property type="match status" value="1"/>
</dbReference>
<proteinExistence type="inferred from homology"/>
<comment type="similarity">
    <text evidence="1">Belongs to the enoyl-CoA hydratase/isomerase family.</text>
</comment>
<dbReference type="Gene3D" id="1.10.12.10">
    <property type="entry name" value="Lyase 2-enoyl-coa Hydratase, Chain A, domain 2"/>
    <property type="match status" value="1"/>
</dbReference>
<sequence length="284" mass="30595">MTSHATADETTGEPLVKYEVNDGVALITWNRPHRRNAWTPAMEAEYFGLLRAAAADGDVRAIVVTGAGGDFCPGMDVAVLLDAANGSNAGNPEHREPQTLPMTIPKPIIAAIEGACAGTGFIQACVSDVRFAAPDAKITAAFVRRGIMAEHGLSVLLPALVGTAHAMDTLLSGRIIRGSEAAQMGLVRLSENVLDDALAYARDLAANTSPQAVAVTKMQMYRELRAPVEQARLTALKLWRTLREHNDFKEGVRSFKERRPPRFAPVGEAELDRLEKLWTGTGDL</sequence>
<accession>A0A1I5NIG5</accession>
<dbReference type="PANTHER" id="PTHR43459">
    <property type="entry name" value="ENOYL-COA HYDRATASE"/>
    <property type="match status" value="1"/>
</dbReference>
<protein>
    <submittedName>
        <fullName evidence="2">Enoyl-CoA hydratase/carnithine racemase</fullName>
    </submittedName>
</protein>
<dbReference type="Gene3D" id="3.90.226.10">
    <property type="entry name" value="2-enoyl-CoA Hydratase, Chain A, domain 1"/>
    <property type="match status" value="1"/>
</dbReference>
<dbReference type="InterPro" id="IPR029045">
    <property type="entry name" value="ClpP/crotonase-like_dom_sf"/>
</dbReference>
<evidence type="ECO:0000313" key="3">
    <source>
        <dbReference type="Proteomes" id="UP000183413"/>
    </source>
</evidence>
<dbReference type="SUPFAM" id="SSF52096">
    <property type="entry name" value="ClpP/crotonase"/>
    <property type="match status" value="1"/>
</dbReference>
<dbReference type="InParanoid" id="A0A1I5NIG5"/>
<gene>
    <name evidence="2" type="ORF">SAMN04489713_112170</name>
</gene>
<dbReference type="Pfam" id="PF00378">
    <property type="entry name" value="ECH_1"/>
    <property type="match status" value="1"/>
</dbReference>